<dbReference type="RefSeq" id="WP_243540209.1">
    <property type="nucleotide sequence ID" value="NZ_CP093442.1"/>
</dbReference>
<dbReference type="Pfam" id="PF12796">
    <property type="entry name" value="Ank_2"/>
    <property type="match status" value="3"/>
</dbReference>
<dbReference type="SMART" id="SM00248">
    <property type="entry name" value="ANK"/>
    <property type="match status" value="9"/>
</dbReference>
<feature type="repeat" description="ANK" evidence="3">
    <location>
        <begin position="492"/>
        <end position="524"/>
    </location>
</feature>
<feature type="repeat" description="ANK" evidence="3">
    <location>
        <begin position="86"/>
        <end position="122"/>
    </location>
</feature>
<dbReference type="InterPro" id="IPR036770">
    <property type="entry name" value="Ankyrin_rpt-contain_sf"/>
</dbReference>
<feature type="repeat" description="ANK" evidence="3">
    <location>
        <begin position="525"/>
        <end position="557"/>
    </location>
</feature>
<evidence type="ECO:0000256" key="3">
    <source>
        <dbReference type="PROSITE-ProRule" id="PRU00023"/>
    </source>
</evidence>
<keyword evidence="1" id="KW-0677">Repeat</keyword>
<accession>A0ABY4CCW7</accession>
<dbReference type="PROSITE" id="PS50297">
    <property type="entry name" value="ANK_REP_REGION"/>
    <property type="match status" value="4"/>
</dbReference>
<dbReference type="PROSITE" id="PS50088">
    <property type="entry name" value="ANK_REPEAT"/>
    <property type="match status" value="6"/>
</dbReference>
<evidence type="ECO:0000256" key="1">
    <source>
        <dbReference type="ARBA" id="ARBA00022737"/>
    </source>
</evidence>
<keyword evidence="2 3" id="KW-0040">ANK repeat</keyword>
<name>A0ABY4CCW7_9BACT</name>
<dbReference type="Gene3D" id="1.25.40.20">
    <property type="entry name" value="Ankyrin repeat-containing domain"/>
    <property type="match status" value="4"/>
</dbReference>
<reference evidence="4" key="1">
    <citation type="submission" date="2022-03" db="EMBL/GenBank/DDBJ databases">
        <title>Genome Identification and Characterization of new species Bdellovibrio reynosense LBG001 sp. nov. from a Mexico soil sample.</title>
        <authorList>
            <person name="Camilli A."/>
            <person name="Ajao Y."/>
            <person name="Guo X."/>
        </authorList>
    </citation>
    <scope>NUCLEOTIDE SEQUENCE</scope>
    <source>
        <strain evidence="4">LBG001</strain>
    </source>
</reference>
<sequence>MKSTVKNMSSLMASVLVPLTVSQILMGCSASKTSIDPTEKLSFETEKCVFPWNFAESIERGDAACVAVNLKKGANPNTKIKTFWDPSISPLHHIITRGMFKDSPKIVQMLLQAGADPNETLSSGDPILFEAAKGSSFYRDEITLALIKWPKTDVNIHDSKLNQTLLEKLLNQGRDKEIKPVLAALLNRNDLKVENISEKYSVAHLAFTQGLVTEAMQIIEKGSSPNSVNGNDVLLNSSIASQNKSFTDFLLSRPDIDINLRANIKDIDKGTTSLHVATQVDAVDIMQKLLQKKAQVNFKDLADRLPLHYIKSKNAAEILLSQGSLVDALDSSGNTPLSYAVQGGKTDVAELLLSKKANPNALLEKSPLICRILETSHNIMLEKVFKYNVNPAVDCGNTTPLLTAIENSNIFATQLLLKAGVPLDKKDGQNKLPLQEASKKGLSEIVELLLQNGAPVNLRDANDNTALHFAANEKVLKALLSAKAEVNAVNAEGDTPLFAAIKNNRKNLPQILLNHQAEIHGSNRKGHSLLILALENDDLDLVKVLANAGANIDGEKESIERPIFFIETLAEAVFFVERKAELNGTLRALAELIKKWNRWRTLTPAETEILIYLSSQGARSIEFLDTVLIENNLNLMSGLLSSGWSLSYKENGRGIDSNKISSHEMLILLLKNDHTFEDYQKFIYTLEFNIRRQTSELESAKAKYESKKASGEIDNDLAIRMQVLKSAIDYDTKMIEIAEEWKEGKLKL</sequence>
<feature type="repeat" description="ANK" evidence="3">
    <location>
        <begin position="269"/>
        <end position="301"/>
    </location>
</feature>
<dbReference type="InterPro" id="IPR002110">
    <property type="entry name" value="Ankyrin_rpt"/>
</dbReference>
<dbReference type="PRINTS" id="PR01415">
    <property type="entry name" value="ANKYRIN"/>
</dbReference>
<dbReference type="SUPFAM" id="SSF48403">
    <property type="entry name" value="Ankyrin repeat"/>
    <property type="match status" value="2"/>
</dbReference>
<feature type="repeat" description="ANK" evidence="3">
    <location>
        <begin position="429"/>
        <end position="461"/>
    </location>
</feature>
<dbReference type="Proteomes" id="UP000830116">
    <property type="component" value="Chromosome"/>
</dbReference>
<evidence type="ECO:0000313" key="4">
    <source>
        <dbReference type="EMBL" id="UOF02559.1"/>
    </source>
</evidence>
<dbReference type="PANTHER" id="PTHR24198:SF165">
    <property type="entry name" value="ANKYRIN REPEAT-CONTAINING PROTEIN-RELATED"/>
    <property type="match status" value="1"/>
</dbReference>
<dbReference type="Pfam" id="PF00023">
    <property type="entry name" value="Ank"/>
    <property type="match status" value="1"/>
</dbReference>
<gene>
    <name evidence="4" type="ORF">MNR06_06285</name>
</gene>
<organism evidence="4 5">
    <name type="scientific">Bdellovibrio reynosensis</name>
    <dbReference type="NCBI Taxonomy" id="2835041"/>
    <lineage>
        <taxon>Bacteria</taxon>
        <taxon>Pseudomonadati</taxon>
        <taxon>Bdellovibrionota</taxon>
        <taxon>Bdellovibrionia</taxon>
        <taxon>Bdellovibrionales</taxon>
        <taxon>Pseudobdellovibrionaceae</taxon>
        <taxon>Bdellovibrio</taxon>
    </lineage>
</organism>
<protein>
    <submittedName>
        <fullName evidence="4">Ankyrin repeat domain-containing protein</fullName>
    </submittedName>
</protein>
<evidence type="ECO:0000256" key="2">
    <source>
        <dbReference type="ARBA" id="ARBA00023043"/>
    </source>
</evidence>
<evidence type="ECO:0000313" key="5">
    <source>
        <dbReference type="Proteomes" id="UP000830116"/>
    </source>
</evidence>
<dbReference type="PROSITE" id="PS51257">
    <property type="entry name" value="PROKAR_LIPOPROTEIN"/>
    <property type="match status" value="1"/>
</dbReference>
<dbReference type="EMBL" id="CP093442">
    <property type="protein sequence ID" value="UOF02559.1"/>
    <property type="molecule type" value="Genomic_DNA"/>
</dbReference>
<proteinExistence type="predicted"/>
<dbReference type="PANTHER" id="PTHR24198">
    <property type="entry name" value="ANKYRIN REPEAT AND PROTEIN KINASE DOMAIN-CONTAINING PROTEIN"/>
    <property type="match status" value="1"/>
</dbReference>
<keyword evidence="5" id="KW-1185">Reference proteome</keyword>
<feature type="repeat" description="ANK" evidence="3">
    <location>
        <begin position="332"/>
        <end position="364"/>
    </location>
</feature>